<sequence>MFDFHTVLTKPTVGFCRGVCNCFTTIADIGGATRAAPPDGRERLARRMRIQRRVASAKAALGRTSTLGDFHKAGISIY</sequence>
<dbReference type="Proteomes" id="UP000837857">
    <property type="component" value="Chromosome 27"/>
</dbReference>
<dbReference type="EMBL" id="OW152839">
    <property type="protein sequence ID" value="CAH2060808.1"/>
    <property type="molecule type" value="Genomic_DNA"/>
</dbReference>
<organism evidence="1 2">
    <name type="scientific">Iphiclides podalirius</name>
    <name type="common">scarce swallowtail</name>
    <dbReference type="NCBI Taxonomy" id="110791"/>
    <lineage>
        <taxon>Eukaryota</taxon>
        <taxon>Metazoa</taxon>
        <taxon>Ecdysozoa</taxon>
        <taxon>Arthropoda</taxon>
        <taxon>Hexapoda</taxon>
        <taxon>Insecta</taxon>
        <taxon>Pterygota</taxon>
        <taxon>Neoptera</taxon>
        <taxon>Endopterygota</taxon>
        <taxon>Lepidoptera</taxon>
        <taxon>Glossata</taxon>
        <taxon>Ditrysia</taxon>
        <taxon>Papilionoidea</taxon>
        <taxon>Papilionidae</taxon>
        <taxon>Papilioninae</taxon>
        <taxon>Iphiclides</taxon>
    </lineage>
</organism>
<feature type="non-terminal residue" evidence="1">
    <location>
        <position position="78"/>
    </location>
</feature>
<evidence type="ECO:0000313" key="2">
    <source>
        <dbReference type="Proteomes" id="UP000837857"/>
    </source>
</evidence>
<reference evidence="1" key="1">
    <citation type="submission" date="2022-03" db="EMBL/GenBank/DDBJ databases">
        <authorList>
            <person name="Martin H S."/>
        </authorList>
    </citation>
    <scope>NUCLEOTIDE SEQUENCE</scope>
</reference>
<evidence type="ECO:0000313" key="1">
    <source>
        <dbReference type="EMBL" id="CAH2060808.1"/>
    </source>
</evidence>
<accession>A0ABN8INJ7</accession>
<gene>
    <name evidence="1" type="ORF">IPOD504_LOCUS11193</name>
</gene>
<protein>
    <submittedName>
        <fullName evidence="1">Uncharacterized protein</fullName>
    </submittedName>
</protein>
<keyword evidence="2" id="KW-1185">Reference proteome</keyword>
<name>A0ABN8INJ7_9NEOP</name>
<proteinExistence type="predicted"/>